<reference evidence="1" key="1">
    <citation type="submission" date="2014-09" db="EMBL/GenBank/DDBJ databases">
        <authorList>
            <person name="Magalhaes I.L.F."/>
            <person name="Oliveira U."/>
            <person name="Santos F.R."/>
            <person name="Vidigal T.H.D.A."/>
            <person name="Brescovit A.D."/>
            <person name="Santos A.J."/>
        </authorList>
    </citation>
    <scope>NUCLEOTIDE SEQUENCE</scope>
    <source>
        <tissue evidence="1">Shoot tissue taken approximately 20 cm above the soil surface</tissue>
    </source>
</reference>
<reference evidence="1" key="2">
    <citation type="journal article" date="2015" name="Data Brief">
        <title>Shoot transcriptome of the giant reed, Arundo donax.</title>
        <authorList>
            <person name="Barrero R.A."/>
            <person name="Guerrero F.D."/>
            <person name="Moolhuijzen P."/>
            <person name="Goolsby J.A."/>
            <person name="Tidwell J."/>
            <person name="Bellgard S.E."/>
            <person name="Bellgard M.I."/>
        </authorList>
    </citation>
    <scope>NUCLEOTIDE SEQUENCE</scope>
    <source>
        <tissue evidence="1">Shoot tissue taken approximately 20 cm above the soil surface</tissue>
    </source>
</reference>
<dbReference type="EMBL" id="GBRH01267431">
    <property type="protein sequence ID" value="JAD30464.1"/>
    <property type="molecule type" value="Transcribed_RNA"/>
</dbReference>
<sequence length="36" mass="4454">MRHDHYLVHAILKTRSHYSYHWLPLTESKTECICRK</sequence>
<proteinExistence type="predicted"/>
<name>A0A0A8YTS4_ARUDO</name>
<dbReference type="AlphaFoldDB" id="A0A0A8YTS4"/>
<protein>
    <submittedName>
        <fullName evidence="1">Uncharacterized protein</fullName>
    </submittedName>
</protein>
<organism evidence="1">
    <name type="scientific">Arundo donax</name>
    <name type="common">Giant reed</name>
    <name type="synonym">Donax arundinaceus</name>
    <dbReference type="NCBI Taxonomy" id="35708"/>
    <lineage>
        <taxon>Eukaryota</taxon>
        <taxon>Viridiplantae</taxon>
        <taxon>Streptophyta</taxon>
        <taxon>Embryophyta</taxon>
        <taxon>Tracheophyta</taxon>
        <taxon>Spermatophyta</taxon>
        <taxon>Magnoliopsida</taxon>
        <taxon>Liliopsida</taxon>
        <taxon>Poales</taxon>
        <taxon>Poaceae</taxon>
        <taxon>PACMAD clade</taxon>
        <taxon>Arundinoideae</taxon>
        <taxon>Arundineae</taxon>
        <taxon>Arundo</taxon>
    </lineage>
</organism>
<accession>A0A0A8YTS4</accession>
<evidence type="ECO:0000313" key="1">
    <source>
        <dbReference type="EMBL" id="JAD30464.1"/>
    </source>
</evidence>